<evidence type="ECO:0000256" key="4">
    <source>
        <dbReference type="PROSITE-ProRule" id="PRU00284"/>
    </source>
</evidence>
<feature type="transmembrane region" description="Helical" evidence="6">
    <location>
        <begin position="185"/>
        <end position="208"/>
    </location>
</feature>
<dbReference type="InterPro" id="IPR004089">
    <property type="entry name" value="MCPsignal_dom"/>
</dbReference>
<dbReference type="GO" id="GO:0004888">
    <property type="term" value="F:transmembrane signaling receptor activity"/>
    <property type="evidence" value="ECO:0007669"/>
    <property type="project" value="InterPro"/>
</dbReference>
<evidence type="ECO:0000313" key="10">
    <source>
        <dbReference type="EMBL" id="KAB1442237.1"/>
    </source>
</evidence>
<name>A0A6N6N3T8_9BACT</name>
<dbReference type="CDD" id="cd00130">
    <property type="entry name" value="PAS"/>
    <property type="match status" value="1"/>
</dbReference>
<evidence type="ECO:0000256" key="1">
    <source>
        <dbReference type="ARBA" id="ARBA00004370"/>
    </source>
</evidence>
<dbReference type="GO" id="GO:0007165">
    <property type="term" value="P:signal transduction"/>
    <property type="evidence" value="ECO:0007669"/>
    <property type="project" value="UniProtKB-KW"/>
</dbReference>
<evidence type="ECO:0000256" key="6">
    <source>
        <dbReference type="SAM" id="Phobius"/>
    </source>
</evidence>
<evidence type="ECO:0000259" key="9">
    <source>
        <dbReference type="PROSITE" id="PS50885"/>
    </source>
</evidence>
<evidence type="ECO:0000256" key="2">
    <source>
        <dbReference type="ARBA" id="ARBA00023224"/>
    </source>
</evidence>
<dbReference type="GO" id="GO:0006935">
    <property type="term" value="P:chemotaxis"/>
    <property type="evidence" value="ECO:0007669"/>
    <property type="project" value="InterPro"/>
</dbReference>
<protein>
    <submittedName>
        <fullName evidence="10">PAS domain-containing protein</fullName>
    </submittedName>
</protein>
<keyword evidence="6" id="KW-0812">Transmembrane</keyword>
<dbReference type="OrthoDB" id="9816383at2"/>
<dbReference type="PANTHER" id="PTHR32089">
    <property type="entry name" value="METHYL-ACCEPTING CHEMOTAXIS PROTEIN MCPB"/>
    <property type="match status" value="1"/>
</dbReference>
<comment type="caution">
    <text evidence="10">The sequence shown here is derived from an EMBL/GenBank/DDBJ whole genome shotgun (WGS) entry which is preliminary data.</text>
</comment>
<dbReference type="InterPro" id="IPR000700">
    <property type="entry name" value="PAS-assoc_C"/>
</dbReference>
<dbReference type="Pfam" id="PF00672">
    <property type="entry name" value="HAMP"/>
    <property type="match status" value="1"/>
</dbReference>
<comment type="similarity">
    <text evidence="3">Belongs to the methyl-accepting chemotaxis (MCP) protein family.</text>
</comment>
<dbReference type="InterPro" id="IPR035965">
    <property type="entry name" value="PAS-like_dom_sf"/>
</dbReference>
<dbReference type="RefSeq" id="WP_151150458.1">
    <property type="nucleotide sequence ID" value="NZ_WAIE01000002.1"/>
</dbReference>
<dbReference type="InterPro" id="IPR004090">
    <property type="entry name" value="Chemotax_Me-accpt_rcpt"/>
</dbReference>
<keyword evidence="11" id="KW-1185">Reference proteome</keyword>
<dbReference type="Proteomes" id="UP000438699">
    <property type="component" value="Unassembled WGS sequence"/>
</dbReference>
<dbReference type="Gene3D" id="3.30.450.290">
    <property type="match status" value="1"/>
</dbReference>
<evidence type="ECO:0000256" key="3">
    <source>
        <dbReference type="ARBA" id="ARBA00029447"/>
    </source>
</evidence>
<dbReference type="SUPFAM" id="SSF55785">
    <property type="entry name" value="PYP-like sensor domain (PAS domain)"/>
    <property type="match status" value="1"/>
</dbReference>
<dbReference type="Pfam" id="PF08448">
    <property type="entry name" value="PAS_4"/>
    <property type="match status" value="1"/>
</dbReference>
<feature type="domain" description="HAMP" evidence="9">
    <location>
        <begin position="210"/>
        <end position="262"/>
    </location>
</feature>
<sequence length="673" mass="73134">MDWFRKRLNVKISLLLTGIAVAVFAAITVVNSIEQHSAFSGQLEQELTRTSQLMRQAIEKPMVTGDDDGTKEQFAFLAREYKDVRLFMTNFKGNVTYSTDPSLVRKDFKDVVKVPELVKVVDAGLSDAGISTLRFSTDQGEFYARTMSVTNDPSCHHCHGASEPVLGEMIVIQDVSESISQLNTYTITGVTMSLCGMIFLLGAVLFFVRRSVLSRLLHIAKASDEVVGGNYNADFAVNGEDELWQLSQNLGGMVGELKNKLGFSDGILNGMTTPFVVTDTDYHITFVNQPMLTLLQIEGAPSDCFGKRVDEFLYEERREDMATMRCIREKKAELGLEADMNTRQGEVRHLKVDTAPLFDLDGTLIGAFTLYTDLTEIKQNEVRILEQNDKIARVAEQAVGIASSLAAAAEELSSQVDEASSGSKVQRERTQETSTAMEQMSASVIEIARNASQAAEGADTARGQALNGADEVGKAVESIHLVEQHAGELKENMAKLGDHAESIRQVMQVINDIADQTNLLALNAAIEAARAGEAGRGFAVVADEVRKLAERTQAATSEVGGAISTILDEISENIEGTETASKAVEVSTELAGRSGETLREIVALVERTADDVRSIATASEEQSATTEQINRSTDEINAIAEETARIMAGSAEAVTELARLATELDHLIQEMNA</sequence>
<feature type="region of interest" description="Disordered" evidence="5">
    <location>
        <begin position="414"/>
        <end position="434"/>
    </location>
</feature>
<dbReference type="Gene3D" id="3.30.450.20">
    <property type="entry name" value="PAS domain"/>
    <property type="match status" value="1"/>
</dbReference>
<dbReference type="SMART" id="SM00283">
    <property type="entry name" value="MA"/>
    <property type="match status" value="1"/>
</dbReference>
<feature type="domain" description="PAC" evidence="8">
    <location>
        <begin position="334"/>
        <end position="386"/>
    </location>
</feature>
<dbReference type="GO" id="GO:0016020">
    <property type="term" value="C:membrane"/>
    <property type="evidence" value="ECO:0007669"/>
    <property type="project" value="UniProtKB-SubCell"/>
</dbReference>
<gene>
    <name evidence="10" type="ORF">F8A88_07205</name>
</gene>
<evidence type="ECO:0000259" key="8">
    <source>
        <dbReference type="PROSITE" id="PS50113"/>
    </source>
</evidence>
<feature type="domain" description="Methyl-accepting transducer" evidence="7">
    <location>
        <begin position="401"/>
        <end position="637"/>
    </location>
</feature>
<dbReference type="InterPro" id="IPR013656">
    <property type="entry name" value="PAS_4"/>
</dbReference>
<organism evidence="10 11">
    <name type="scientific">Pseudodesulfovibrio senegalensis</name>
    <dbReference type="NCBI Taxonomy" id="1721087"/>
    <lineage>
        <taxon>Bacteria</taxon>
        <taxon>Pseudomonadati</taxon>
        <taxon>Thermodesulfobacteriota</taxon>
        <taxon>Desulfovibrionia</taxon>
        <taxon>Desulfovibrionales</taxon>
        <taxon>Desulfovibrionaceae</taxon>
    </lineage>
</organism>
<dbReference type="Gene3D" id="1.10.287.950">
    <property type="entry name" value="Methyl-accepting chemotaxis protein"/>
    <property type="match status" value="1"/>
</dbReference>
<dbReference type="PROSITE" id="PS50885">
    <property type="entry name" value="HAMP"/>
    <property type="match status" value="1"/>
</dbReference>
<dbReference type="SUPFAM" id="SSF58104">
    <property type="entry name" value="Methyl-accepting chemotaxis protein (MCP) signaling domain"/>
    <property type="match status" value="1"/>
</dbReference>
<dbReference type="EMBL" id="WAIE01000002">
    <property type="protein sequence ID" value="KAB1442237.1"/>
    <property type="molecule type" value="Genomic_DNA"/>
</dbReference>
<dbReference type="PROSITE" id="PS50113">
    <property type="entry name" value="PAC"/>
    <property type="match status" value="1"/>
</dbReference>
<dbReference type="FunFam" id="1.10.287.950:FF:000001">
    <property type="entry name" value="Methyl-accepting chemotaxis sensory transducer"/>
    <property type="match status" value="1"/>
</dbReference>
<feature type="compositionally biased region" description="Polar residues" evidence="5">
    <location>
        <begin position="415"/>
        <end position="424"/>
    </location>
</feature>
<dbReference type="InterPro" id="IPR000014">
    <property type="entry name" value="PAS"/>
</dbReference>
<dbReference type="InterPro" id="IPR003660">
    <property type="entry name" value="HAMP_dom"/>
</dbReference>
<evidence type="ECO:0000259" key="7">
    <source>
        <dbReference type="PROSITE" id="PS50111"/>
    </source>
</evidence>
<keyword evidence="6" id="KW-1133">Transmembrane helix</keyword>
<dbReference type="AlphaFoldDB" id="A0A6N6N3T8"/>
<accession>A0A6N6N3T8</accession>
<evidence type="ECO:0000256" key="5">
    <source>
        <dbReference type="SAM" id="MobiDB-lite"/>
    </source>
</evidence>
<comment type="subcellular location">
    <subcellularLocation>
        <location evidence="1">Membrane</location>
    </subcellularLocation>
</comment>
<dbReference type="Pfam" id="PF00015">
    <property type="entry name" value="MCPsignal"/>
    <property type="match status" value="1"/>
</dbReference>
<proteinExistence type="inferred from homology"/>
<dbReference type="PROSITE" id="PS50111">
    <property type="entry name" value="CHEMOTAXIS_TRANSDUC_2"/>
    <property type="match status" value="1"/>
</dbReference>
<dbReference type="PANTHER" id="PTHR32089:SF112">
    <property type="entry name" value="LYSOZYME-LIKE PROTEIN-RELATED"/>
    <property type="match status" value="1"/>
</dbReference>
<dbReference type="CDD" id="cd11386">
    <property type="entry name" value="MCP_signal"/>
    <property type="match status" value="1"/>
</dbReference>
<dbReference type="PRINTS" id="PR00260">
    <property type="entry name" value="CHEMTRNSDUCR"/>
</dbReference>
<keyword evidence="6" id="KW-0472">Membrane</keyword>
<evidence type="ECO:0000313" key="11">
    <source>
        <dbReference type="Proteomes" id="UP000438699"/>
    </source>
</evidence>
<reference evidence="10 11" key="1">
    <citation type="journal article" date="2017" name="Int. J. Syst. Evol. Microbiol.">
        <title>Desulfovibrio senegalensis sp. nov., a mesophilic sulfate reducer isolated from marine sediment.</title>
        <authorList>
            <person name="Thioye A."/>
            <person name="Gam Z.B.A."/>
            <person name="Mbengue M."/>
            <person name="Cayol J.L."/>
            <person name="Joseph-Bartoli M."/>
            <person name="Toure-Kane C."/>
            <person name="Labat M."/>
        </authorList>
    </citation>
    <scope>NUCLEOTIDE SEQUENCE [LARGE SCALE GENOMIC DNA]</scope>
    <source>
        <strain evidence="10 11">DSM 101509</strain>
    </source>
</reference>
<keyword evidence="2 4" id="KW-0807">Transducer</keyword>